<dbReference type="InterPro" id="IPR050818">
    <property type="entry name" value="KCNH_animal-type"/>
</dbReference>
<dbReference type="InterPro" id="IPR018490">
    <property type="entry name" value="cNMP-bd_dom_sf"/>
</dbReference>
<name>A0A923M9M8_9BURK</name>
<keyword evidence="3" id="KW-1185">Reference proteome</keyword>
<dbReference type="Gene3D" id="2.60.120.10">
    <property type="entry name" value="Jelly Rolls"/>
    <property type="match status" value="1"/>
</dbReference>
<comment type="caution">
    <text evidence="2">The sequence shown here is derived from an EMBL/GenBank/DDBJ whole genome shotgun (WGS) entry which is preliminary data.</text>
</comment>
<dbReference type="PANTHER" id="PTHR10217:SF435">
    <property type="entry name" value="POTASSIUM VOLTAGE-GATED CHANNEL PROTEIN EAG"/>
    <property type="match status" value="1"/>
</dbReference>
<reference evidence="2" key="1">
    <citation type="submission" date="2020-08" db="EMBL/GenBank/DDBJ databases">
        <title>Ramlibacter sp. GTP1 16S ribosomal RNA gene genome sequencing and assembly.</title>
        <authorList>
            <person name="Kang M."/>
        </authorList>
    </citation>
    <scope>NUCLEOTIDE SEQUENCE</scope>
    <source>
        <strain evidence="2">GTP1</strain>
    </source>
</reference>
<dbReference type="GO" id="GO:0005886">
    <property type="term" value="C:plasma membrane"/>
    <property type="evidence" value="ECO:0007669"/>
    <property type="project" value="TreeGrafter"/>
</dbReference>
<dbReference type="AlphaFoldDB" id="A0A923M9M8"/>
<gene>
    <name evidence="2" type="ORF">H8R02_12650</name>
</gene>
<evidence type="ECO:0000259" key="1">
    <source>
        <dbReference type="PROSITE" id="PS50042"/>
    </source>
</evidence>
<dbReference type="RefSeq" id="WP_187081787.1">
    <property type="nucleotide sequence ID" value="NZ_JACORU010000004.1"/>
</dbReference>
<dbReference type="PANTHER" id="PTHR10217">
    <property type="entry name" value="VOLTAGE AND LIGAND GATED POTASSIUM CHANNEL"/>
    <property type="match status" value="1"/>
</dbReference>
<protein>
    <submittedName>
        <fullName evidence="2">Cyclic nucleotide-binding domain-containing protein</fullName>
    </submittedName>
</protein>
<dbReference type="Proteomes" id="UP000596827">
    <property type="component" value="Unassembled WGS sequence"/>
</dbReference>
<dbReference type="Pfam" id="PF00027">
    <property type="entry name" value="cNMP_binding"/>
    <property type="match status" value="1"/>
</dbReference>
<dbReference type="SMART" id="SM00100">
    <property type="entry name" value="cNMP"/>
    <property type="match status" value="1"/>
</dbReference>
<dbReference type="GO" id="GO:0005249">
    <property type="term" value="F:voltage-gated potassium channel activity"/>
    <property type="evidence" value="ECO:0007669"/>
    <property type="project" value="TreeGrafter"/>
</dbReference>
<dbReference type="InterPro" id="IPR000595">
    <property type="entry name" value="cNMP-bd_dom"/>
</dbReference>
<evidence type="ECO:0000313" key="2">
    <source>
        <dbReference type="EMBL" id="MBC5765309.1"/>
    </source>
</evidence>
<dbReference type="InterPro" id="IPR014710">
    <property type="entry name" value="RmlC-like_jellyroll"/>
</dbReference>
<feature type="domain" description="Cyclic nucleotide-binding" evidence="1">
    <location>
        <begin position="39"/>
        <end position="129"/>
    </location>
</feature>
<dbReference type="CDD" id="cd00038">
    <property type="entry name" value="CAP_ED"/>
    <property type="match status" value="1"/>
</dbReference>
<accession>A0A923M9M8</accession>
<dbReference type="GO" id="GO:0042391">
    <property type="term" value="P:regulation of membrane potential"/>
    <property type="evidence" value="ECO:0007669"/>
    <property type="project" value="TreeGrafter"/>
</dbReference>
<sequence length="161" mass="17460">MSYANAAPVRLDGLISAVTRNRSKDSVGPLLNRSCWDALAHHLEPRSVQPQEALINQGASDRSLYFVESGMLRIYRSDNNKRLQLAVLGPGAVVGEGTFFATIVRNASAEAVEPTFLWELSRDSFDEMLREAPTAACEISLALGAVISIRMLSVAGRLAIT</sequence>
<dbReference type="EMBL" id="JACORU010000004">
    <property type="protein sequence ID" value="MBC5765309.1"/>
    <property type="molecule type" value="Genomic_DNA"/>
</dbReference>
<organism evidence="2 3">
    <name type="scientific">Ramlibacter albus</name>
    <dbReference type="NCBI Taxonomy" id="2079448"/>
    <lineage>
        <taxon>Bacteria</taxon>
        <taxon>Pseudomonadati</taxon>
        <taxon>Pseudomonadota</taxon>
        <taxon>Betaproteobacteria</taxon>
        <taxon>Burkholderiales</taxon>
        <taxon>Comamonadaceae</taxon>
        <taxon>Ramlibacter</taxon>
    </lineage>
</organism>
<evidence type="ECO:0000313" key="3">
    <source>
        <dbReference type="Proteomes" id="UP000596827"/>
    </source>
</evidence>
<dbReference type="SUPFAM" id="SSF51206">
    <property type="entry name" value="cAMP-binding domain-like"/>
    <property type="match status" value="1"/>
</dbReference>
<proteinExistence type="predicted"/>
<dbReference type="PROSITE" id="PS50042">
    <property type="entry name" value="CNMP_BINDING_3"/>
    <property type="match status" value="1"/>
</dbReference>